<dbReference type="InterPro" id="IPR048020">
    <property type="entry name" value="Transpos_IS3"/>
</dbReference>
<dbReference type="Pfam" id="PF13333">
    <property type="entry name" value="rve_2"/>
    <property type="match status" value="1"/>
</dbReference>
<sequence>MSVRAMCRLLEVAPSGFYAWCTRPPSARTIANQTLTETIQSIQATSGFRYGSRRIQASLRQQGVRVGRHRVRRLMRSANLHPRRTKWRRQTTVRTCGASAAPNHLQRQFTVTAPHACWVGDITAIPLRNGTAYLAGVLDLYTRKVVGWTLDGRMDATLVERALQMAVTQTQQRPVMHHTDQGSQYTSAAYQALVRQHGITMSMSDIGKCYDNAPMESLWATLKTELTHHRTYDSLGVLRRDLFEYIEIFYNRQRLHSSLAYQTPAMIEAAWSG</sequence>
<dbReference type="Pfam" id="PF00665">
    <property type="entry name" value="rve"/>
    <property type="match status" value="1"/>
</dbReference>
<accession>A0ABP9XAR3</accession>
<dbReference type="Gene3D" id="3.30.420.10">
    <property type="entry name" value="Ribonuclease H-like superfamily/Ribonuclease H"/>
    <property type="match status" value="1"/>
</dbReference>
<reference evidence="3 4" key="1">
    <citation type="submission" date="2024-02" db="EMBL/GenBank/DDBJ databases">
        <title>Herpetosiphon gulosus NBRC 112829.</title>
        <authorList>
            <person name="Ichikawa N."/>
            <person name="Katano-Makiyama Y."/>
            <person name="Hidaka K."/>
        </authorList>
    </citation>
    <scope>NUCLEOTIDE SEQUENCE [LARGE SCALE GENOMIC DNA]</scope>
    <source>
        <strain evidence="3 4">NBRC 112829</strain>
    </source>
</reference>
<evidence type="ECO:0000256" key="1">
    <source>
        <dbReference type="ARBA" id="ARBA00002286"/>
    </source>
</evidence>
<evidence type="ECO:0000259" key="2">
    <source>
        <dbReference type="PROSITE" id="PS50994"/>
    </source>
</evidence>
<dbReference type="InterPro" id="IPR001584">
    <property type="entry name" value="Integrase_cat-core"/>
</dbReference>
<comment type="caution">
    <text evidence="3">The sequence shown here is derived from an EMBL/GenBank/DDBJ whole genome shotgun (WGS) entry which is preliminary data.</text>
</comment>
<gene>
    <name evidence="3" type="ORF">Hgul01_05451</name>
</gene>
<evidence type="ECO:0000313" key="3">
    <source>
        <dbReference type="EMBL" id="GAA5531625.1"/>
    </source>
</evidence>
<dbReference type="PROSITE" id="PS50994">
    <property type="entry name" value="INTEGRASE"/>
    <property type="match status" value="1"/>
</dbReference>
<evidence type="ECO:0000313" key="4">
    <source>
        <dbReference type="Proteomes" id="UP001428290"/>
    </source>
</evidence>
<organism evidence="3 4">
    <name type="scientific">Herpetosiphon gulosus</name>
    <dbReference type="NCBI Taxonomy" id="1973496"/>
    <lineage>
        <taxon>Bacteria</taxon>
        <taxon>Bacillati</taxon>
        <taxon>Chloroflexota</taxon>
        <taxon>Chloroflexia</taxon>
        <taxon>Herpetosiphonales</taxon>
        <taxon>Herpetosiphonaceae</taxon>
        <taxon>Herpetosiphon</taxon>
    </lineage>
</organism>
<dbReference type="Proteomes" id="UP001428290">
    <property type="component" value="Unassembled WGS sequence"/>
</dbReference>
<protein>
    <submittedName>
        <fullName evidence="3">IS3 family transposase ISCausp1</fullName>
    </submittedName>
</protein>
<dbReference type="InterPro" id="IPR025948">
    <property type="entry name" value="HTH-like_dom"/>
</dbReference>
<dbReference type="InterPro" id="IPR012337">
    <property type="entry name" value="RNaseH-like_sf"/>
</dbReference>
<dbReference type="NCBIfam" id="NF033516">
    <property type="entry name" value="transpos_IS3"/>
    <property type="match status" value="1"/>
</dbReference>
<dbReference type="InterPro" id="IPR050900">
    <property type="entry name" value="Transposase_IS3/IS150/IS904"/>
</dbReference>
<name>A0ABP9XAR3_9CHLR</name>
<dbReference type="InterPro" id="IPR036397">
    <property type="entry name" value="RNaseH_sf"/>
</dbReference>
<comment type="function">
    <text evidence="1">Involved in the transposition of the insertion sequence.</text>
</comment>
<proteinExistence type="predicted"/>
<dbReference type="EMBL" id="BAABRU010000091">
    <property type="protein sequence ID" value="GAA5531625.1"/>
    <property type="molecule type" value="Genomic_DNA"/>
</dbReference>
<dbReference type="SUPFAM" id="SSF53098">
    <property type="entry name" value="Ribonuclease H-like"/>
    <property type="match status" value="1"/>
</dbReference>
<keyword evidence="4" id="KW-1185">Reference proteome</keyword>
<dbReference type="PANTHER" id="PTHR46889">
    <property type="entry name" value="TRANSPOSASE INSF FOR INSERTION SEQUENCE IS3B-RELATED"/>
    <property type="match status" value="1"/>
</dbReference>
<dbReference type="PANTHER" id="PTHR46889:SF4">
    <property type="entry name" value="TRANSPOSASE INSO FOR INSERTION SEQUENCE ELEMENT IS911B-RELATED"/>
    <property type="match status" value="1"/>
</dbReference>
<dbReference type="Pfam" id="PF13276">
    <property type="entry name" value="HTH_21"/>
    <property type="match status" value="1"/>
</dbReference>
<feature type="domain" description="Integrase catalytic" evidence="2">
    <location>
        <begin position="110"/>
        <end position="272"/>
    </location>
</feature>